<dbReference type="InterPro" id="IPR011004">
    <property type="entry name" value="Trimer_LpxA-like_sf"/>
</dbReference>
<dbReference type="KEGG" id="tsph:KIH39_20165"/>
<keyword evidence="3" id="KW-0808">Transferase</keyword>
<evidence type="ECO:0000256" key="2">
    <source>
        <dbReference type="SAM" id="Phobius"/>
    </source>
</evidence>
<sequence>MKSIVKSALHFLANIAAFPFVLVYFLKVPVLGKDRSLEGSTEQLAILPGVSGQYIRRAFLAWTIEKCHPSATICFGVIFSKTQARIEENVYIGSRCQLGKVHVQRDVLIASGTHVTSGSKMHGIDDPNVPIREQEGVFEKVTIGAGSWIGSLAVVMADVGKNCVIGAGAVVTKSIPDQCVAGGVPAKVIRERV</sequence>
<proteinExistence type="inferred from homology"/>
<keyword evidence="2" id="KW-1133">Transmembrane helix</keyword>
<dbReference type="GO" id="GO:0016746">
    <property type="term" value="F:acyltransferase activity"/>
    <property type="evidence" value="ECO:0007669"/>
    <property type="project" value="UniProtKB-KW"/>
</dbReference>
<accession>A0A8E6B3P1</accession>
<dbReference type="Gene3D" id="2.160.10.10">
    <property type="entry name" value="Hexapeptide repeat proteins"/>
    <property type="match status" value="1"/>
</dbReference>
<reference evidence="3" key="1">
    <citation type="submission" date="2021-05" db="EMBL/GenBank/DDBJ databases">
        <title>Complete genome sequence of the cellulolytic planctomycete Telmatocola sphagniphila SP2T and characterization of the first cellulase from planctomycetes.</title>
        <authorList>
            <person name="Rakitin A.L."/>
            <person name="Beletsky A.V."/>
            <person name="Naumoff D.G."/>
            <person name="Kulichevskaya I.S."/>
            <person name="Mardanov A.V."/>
            <person name="Ravin N.V."/>
            <person name="Dedysh S.N."/>
        </authorList>
    </citation>
    <scope>NUCLEOTIDE SEQUENCE</scope>
    <source>
        <strain evidence="3">SP2T</strain>
    </source>
</reference>
<organism evidence="3 4">
    <name type="scientific">Telmatocola sphagniphila</name>
    <dbReference type="NCBI Taxonomy" id="1123043"/>
    <lineage>
        <taxon>Bacteria</taxon>
        <taxon>Pseudomonadati</taxon>
        <taxon>Planctomycetota</taxon>
        <taxon>Planctomycetia</taxon>
        <taxon>Gemmatales</taxon>
        <taxon>Gemmataceae</taxon>
    </lineage>
</organism>
<dbReference type="Proteomes" id="UP000676194">
    <property type="component" value="Chromosome"/>
</dbReference>
<dbReference type="Pfam" id="PF14602">
    <property type="entry name" value="Hexapep_2"/>
    <property type="match status" value="1"/>
</dbReference>
<name>A0A8E6B3P1_9BACT</name>
<gene>
    <name evidence="3" type="ORF">KIH39_20165</name>
</gene>
<keyword evidence="2" id="KW-0812">Transmembrane</keyword>
<dbReference type="EMBL" id="CP074694">
    <property type="protein sequence ID" value="QVL31141.1"/>
    <property type="molecule type" value="Genomic_DNA"/>
</dbReference>
<dbReference type="InterPro" id="IPR050179">
    <property type="entry name" value="Trans_hexapeptide_repeat"/>
</dbReference>
<dbReference type="SUPFAM" id="SSF51161">
    <property type="entry name" value="Trimeric LpxA-like enzymes"/>
    <property type="match status" value="1"/>
</dbReference>
<dbReference type="Pfam" id="PF00132">
    <property type="entry name" value="Hexapep"/>
    <property type="match status" value="1"/>
</dbReference>
<keyword evidence="3" id="KW-0012">Acyltransferase</keyword>
<protein>
    <submittedName>
        <fullName evidence="3">Acyltransferase</fullName>
    </submittedName>
</protein>
<dbReference type="CDD" id="cd04647">
    <property type="entry name" value="LbH_MAT_like"/>
    <property type="match status" value="1"/>
</dbReference>
<comment type="similarity">
    <text evidence="1">Belongs to the transferase hexapeptide repeat family.</text>
</comment>
<dbReference type="AlphaFoldDB" id="A0A8E6B3P1"/>
<dbReference type="InterPro" id="IPR001451">
    <property type="entry name" value="Hexapep"/>
</dbReference>
<evidence type="ECO:0000313" key="3">
    <source>
        <dbReference type="EMBL" id="QVL31141.1"/>
    </source>
</evidence>
<keyword evidence="4" id="KW-1185">Reference proteome</keyword>
<evidence type="ECO:0000256" key="1">
    <source>
        <dbReference type="ARBA" id="ARBA00007274"/>
    </source>
</evidence>
<dbReference type="PANTHER" id="PTHR43300">
    <property type="entry name" value="ACETYLTRANSFERASE"/>
    <property type="match status" value="1"/>
</dbReference>
<keyword evidence="2" id="KW-0472">Membrane</keyword>
<evidence type="ECO:0000313" key="4">
    <source>
        <dbReference type="Proteomes" id="UP000676194"/>
    </source>
</evidence>
<feature type="transmembrane region" description="Helical" evidence="2">
    <location>
        <begin position="7"/>
        <end position="26"/>
    </location>
</feature>
<dbReference type="RefSeq" id="WP_213495022.1">
    <property type="nucleotide sequence ID" value="NZ_CP074694.1"/>
</dbReference>
<dbReference type="PANTHER" id="PTHR43300:SF11">
    <property type="entry name" value="ACETYLTRANSFERASE RV3034C-RELATED"/>
    <property type="match status" value="1"/>
</dbReference>